<evidence type="ECO:0000259" key="8">
    <source>
        <dbReference type="SMART" id="SM00095"/>
    </source>
</evidence>
<evidence type="ECO:0000256" key="7">
    <source>
        <dbReference type="RuleBase" id="RU361270"/>
    </source>
</evidence>
<evidence type="ECO:0000313" key="10">
    <source>
        <dbReference type="Proteomes" id="UP000231019"/>
    </source>
</evidence>
<keyword evidence="5 7" id="KW-0659">Purine metabolism</keyword>
<dbReference type="GO" id="GO:0033971">
    <property type="term" value="F:hydroxyisourate hydrolase activity"/>
    <property type="evidence" value="ECO:0007669"/>
    <property type="project" value="UniProtKB-EC"/>
</dbReference>
<organism evidence="9 10">
    <name type="scientific">bacterium (Candidatus Blackallbacteria) CG17_big_fil_post_rev_8_21_14_2_50_48_46</name>
    <dbReference type="NCBI Taxonomy" id="2014261"/>
    <lineage>
        <taxon>Bacteria</taxon>
        <taxon>Candidatus Blackallbacteria</taxon>
    </lineage>
</organism>
<dbReference type="SUPFAM" id="SSF49472">
    <property type="entry name" value="Transthyretin (synonym: prealbumin)"/>
    <property type="match status" value="1"/>
</dbReference>
<proteinExistence type="inferred from homology"/>
<comment type="function">
    <text evidence="2">Catalyzes the hydrolysis of 5-hydroxyisourate (HIU) to 2-oxo-4-hydroxy-4-carboxy-5-ureidoimidazoline (OHCU).</text>
</comment>
<dbReference type="AlphaFoldDB" id="A0A2M7G2F1"/>
<dbReference type="Pfam" id="PF00576">
    <property type="entry name" value="Transthyretin"/>
    <property type="match status" value="1"/>
</dbReference>
<dbReference type="PROSITE" id="PS00769">
    <property type="entry name" value="TRANSTHYRETIN_2"/>
    <property type="match status" value="1"/>
</dbReference>
<protein>
    <recommendedName>
        <fullName evidence="7">5-hydroxyisourate hydrolase</fullName>
        <shortName evidence="7">HIU hydrolase</shortName>
        <shortName evidence="7">HIUHase</shortName>
        <ecNumber evidence="7">3.5.2.17</ecNumber>
    </recommendedName>
</protein>
<dbReference type="GO" id="GO:0006144">
    <property type="term" value="P:purine nucleobase metabolic process"/>
    <property type="evidence" value="ECO:0007669"/>
    <property type="project" value="UniProtKB-KW"/>
</dbReference>
<sequence length="132" mass="14481">MSTLSTHALDTATGRPAAGLALMLEKQEDPTGWKAYCQARLRGESAEKPVWSRLAQGVTNTDGRCPELLPPGTQLEPGIYRMDFDTASYFAAQGVQGFYPIAQIVFEILADNEHYHVPLLLSPFGFSTYRGS</sequence>
<dbReference type="PANTHER" id="PTHR10395">
    <property type="entry name" value="URICASE AND TRANSTHYRETIN-RELATED"/>
    <property type="match status" value="1"/>
</dbReference>
<evidence type="ECO:0000256" key="6">
    <source>
        <dbReference type="ARBA" id="ARBA00022801"/>
    </source>
</evidence>
<evidence type="ECO:0000256" key="2">
    <source>
        <dbReference type="ARBA" id="ARBA00002704"/>
    </source>
</evidence>
<evidence type="ECO:0000256" key="1">
    <source>
        <dbReference type="ARBA" id="ARBA00001043"/>
    </source>
</evidence>
<reference evidence="9 10" key="1">
    <citation type="submission" date="2017-09" db="EMBL/GenBank/DDBJ databases">
        <title>Depth-based differentiation of microbial function through sediment-hosted aquifers and enrichment of novel symbionts in the deep terrestrial subsurface.</title>
        <authorList>
            <person name="Probst A.J."/>
            <person name="Ladd B."/>
            <person name="Jarett J.K."/>
            <person name="Geller-Mcgrath D.E."/>
            <person name="Sieber C.M."/>
            <person name="Emerson J.B."/>
            <person name="Anantharaman K."/>
            <person name="Thomas B.C."/>
            <person name="Malmstrom R."/>
            <person name="Stieglmeier M."/>
            <person name="Klingl A."/>
            <person name="Woyke T."/>
            <person name="Ryan C.M."/>
            <person name="Banfield J.F."/>
        </authorList>
    </citation>
    <scope>NUCLEOTIDE SEQUENCE [LARGE SCALE GENOMIC DNA]</scope>
    <source>
        <strain evidence="9">CG17_big_fil_post_rev_8_21_14_2_50_48_46</strain>
    </source>
</reference>
<dbReference type="InterPro" id="IPR036817">
    <property type="entry name" value="Transthyretin/HIU_hydrolase_sf"/>
</dbReference>
<dbReference type="CDD" id="cd05822">
    <property type="entry name" value="TLP_HIUase"/>
    <property type="match status" value="1"/>
</dbReference>
<dbReference type="EMBL" id="PFFQ01000042">
    <property type="protein sequence ID" value="PIW15889.1"/>
    <property type="molecule type" value="Genomic_DNA"/>
</dbReference>
<evidence type="ECO:0000313" key="9">
    <source>
        <dbReference type="EMBL" id="PIW15889.1"/>
    </source>
</evidence>
<comment type="similarity">
    <text evidence="3 7">Belongs to the transthyretin family. 5-hydroxyisourate hydrolase subfamily.</text>
</comment>
<dbReference type="NCBIfam" id="TIGR02962">
    <property type="entry name" value="hdxy_isourate"/>
    <property type="match status" value="1"/>
</dbReference>
<evidence type="ECO:0000256" key="5">
    <source>
        <dbReference type="ARBA" id="ARBA00022631"/>
    </source>
</evidence>
<gene>
    <name evidence="9" type="primary">uraH</name>
    <name evidence="9" type="ORF">COW36_15580</name>
</gene>
<dbReference type="InterPro" id="IPR014306">
    <property type="entry name" value="Hydroxyisourate_hydrolase"/>
</dbReference>
<dbReference type="PANTHER" id="PTHR10395:SF7">
    <property type="entry name" value="5-HYDROXYISOURATE HYDROLASE"/>
    <property type="match status" value="1"/>
</dbReference>
<dbReference type="SMART" id="SM00095">
    <property type="entry name" value="TR_THY"/>
    <property type="match status" value="1"/>
</dbReference>
<feature type="domain" description="Transthyretin/hydroxyisourate hydrolase" evidence="8">
    <location>
        <begin position="17"/>
        <end position="131"/>
    </location>
</feature>
<comment type="subunit">
    <text evidence="4 7">Homotetramer.</text>
</comment>
<keyword evidence="6 7" id="KW-0378">Hydrolase</keyword>
<name>A0A2M7G2F1_9BACT</name>
<comment type="caution">
    <text evidence="9">The sequence shown here is derived from an EMBL/GenBank/DDBJ whole genome shotgun (WGS) entry which is preliminary data.</text>
</comment>
<accession>A0A2M7G2F1</accession>
<dbReference type="InterPro" id="IPR023419">
    <property type="entry name" value="Transthyretin_CS"/>
</dbReference>
<dbReference type="Proteomes" id="UP000231019">
    <property type="component" value="Unassembled WGS sequence"/>
</dbReference>
<evidence type="ECO:0000256" key="3">
    <source>
        <dbReference type="ARBA" id="ARBA00009850"/>
    </source>
</evidence>
<dbReference type="EC" id="3.5.2.17" evidence="7"/>
<evidence type="ECO:0000256" key="4">
    <source>
        <dbReference type="ARBA" id="ARBA00011881"/>
    </source>
</evidence>
<dbReference type="Gene3D" id="2.60.40.180">
    <property type="entry name" value="Transthyretin/hydroxyisourate hydrolase domain"/>
    <property type="match status" value="1"/>
</dbReference>
<comment type="catalytic activity">
    <reaction evidence="1 7">
        <text>5-hydroxyisourate + H2O = 5-hydroxy-2-oxo-4-ureido-2,5-dihydro-1H-imidazole-5-carboxylate + H(+)</text>
        <dbReference type="Rhea" id="RHEA:23736"/>
        <dbReference type="ChEBI" id="CHEBI:15377"/>
        <dbReference type="ChEBI" id="CHEBI:15378"/>
        <dbReference type="ChEBI" id="CHEBI:18072"/>
        <dbReference type="ChEBI" id="CHEBI:58639"/>
        <dbReference type="EC" id="3.5.2.17"/>
    </reaction>
</comment>
<dbReference type="InterPro" id="IPR023416">
    <property type="entry name" value="Transthyretin/HIU_hydrolase_d"/>
</dbReference>